<protein>
    <recommendedName>
        <fullName evidence="5">Methyltransferase type 11 domain-containing protein</fullName>
    </recommendedName>
</protein>
<keyword evidence="7" id="KW-1185">Reference proteome</keyword>
<dbReference type="PANTHER" id="PTHR35897:SF1">
    <property type="entry name" value="METHYLTRANSFERASE AUSD"/>
    <property type="match status" value="1"/>
</dbReference>
<feature type="domain" description="Methyltransferase type 11" evidence="5">
    <location>
        <begin position="102"/>
        <end position="203"/>
    </location>
</feature>
<dbReference type="InterPro" id="IPR013216">
    <property type="entry name" value="Methyltransf_11"/>
</dbReference>
<comment type="pathway">
    <text evidence="1">Secondary metabolite biosynthesis.</text>
</comment>
<evidence type="ECO:0000313" key="6">
    <source>
        <dbReference type="EMBL" id="CAF9936425.1"/>
    </source>
</evidence>
<dbReference type="Proteomes" id="UP000664534">
    <property type="component" value="Unassembled WGS sequence"/>
</dbReference>
<dbReference type="InterPro" id="IPR051654">
    <property type="entry name" value="Meroterpenoid_MTases"/>
</dbReference>
<sequence>MATSENNSVNVPNDRRDRIRWYNGDIEEESIAPARKLLEEYSNIPSDQVIAHIHAVRDKAWKIHPYPCIGRFRFLDLSISLHPLYPTVLARLSNTSTPQTLLDLGCCFGQDIRRLVADGVRGENLYGVDLRLQFLELGYELFRDKVSLRAHFLEGDVFEEDAEAEGGKELSTLDGKIDIIYAASFLHLFDWEEQVRVGMRMVRFMRGDSLVFGRQVGTTKPGPYPRRMDPSRSRYTHDPDSFQRLWDEVGEKTGTKWKVIAELKTVKGWEREVQEEHGAGESRMVLQFEVHRLG</sequence>
<evidence type="ECO:0000256" key="1">
    <source>
        <dbReference type="ARBA" id="ARBA00005179"/>
    </source>
</evidence>
<evidence type="ECO:0000313" key="7">
    <source>
        <dbReference type="Proteomes" id="UP000664534"/>
    </source>
</evidence>
<name>A0A8H3IZD8_9LECA</name>
<accession>A0A8H3IZD8</accession>
<evidence type="ECO:0000256" key="4">
    <source>
        <dbReference type="ARBA" id="ARBA00038314"/>
    </source>
</evidence>
<dbReference type="SUPFAM" id="SSF53335">
    <property type="entry name" value="S-adenosyl-L-methionine-dependent methyltransferases"/>
    <property type="match status" value="1"/>
</dbReference>
<dbReference type="Gene3D" id="3.40.50.150">
    <property type="entry name" value="Vaccinia Virus protein VP39"/>
    <property type="match status" value="1"/>
</dbReference>
<dbReference type="AlphaFoldDB" id="A0A8H3IZD8"/>
<proteinExistence type="inferred from homology"/>
<dbReference type="Pfam" id="PF08241">
    <property type="entry name" value="Methyltransf_11"/>
    <property type="match status" value="1"/>
</dbReference>
<dbReference type="PANTHER" id="PTHR35897">
    <property type="entry name" value="METHYLTRANSFERASE AUSD"/>
    <property type="match status" value="1"/>
</dbReference>
<comment type="similarity">
    <text evidence="4">Belongs to the class I-like SAM-binding methyltransferase superfamily.</text>
</comment>
<dbReference type="InterPro" id="IPR029063">
    <property type="entry name" value="SAM-dependent_MTases_sf"/>
</dbReference>
<organism evidence="6 7">
    <name type="scientific">Imshaugia aleurites</name>
    <dbReference type="NCBI Taxonomy" id="172621"/>
    <lineage>
        <taxon>Eukaryota</taxon>
        <taxon>Fungi</taxon>
        <taxon>Dikarya</taxon>
        <taxon>Ascomycota</taxon>
        <taxon>Pezizomycotina</taxon>
        <taxon>Lecanoromycetes</taxon>
        <taxon>OSLEUM clade</taxon>
        <taxon>Lecanoromycetidae</taxon>
        <taxon>Lecanorales</taxon>
        <taxon>Lecanorineae</taxon>
        <taxon>Parmeliaceae</taxon>
        <taxon>Imshaugia</taxon>
    </lineage>
</organism>
<gene>
    <name evidence="6" type="ORF">IMSHALPRED_010745</name>
</gene>
<keyword evidence="2" id="KW-0808">Transferase</keyword>
<dbReference type="OrthoDB" id="2094832at2759"/>
<dbReference type="GO" id="GO:0008757">
    <property type="term" value="F:S-adenosylmethionine-dependent methyltransferase activity"/>
    <property type="evidence" value="ECO:0007669"/>
    <property type="project" value="InterPro"/>
</dbReference>
<keyword evidence="3" id="KW-0949">S-adenosyl-L-methionine</keyword>
<reference evidence="6" key="1">
    <citation type="submission" date="2021-03" db="EMBL/GenBank/DDBJ databases">
        <authorList>
            <person name="Tagirdzhanova G."/>
        </authorList>
    </citation>
    <scope>NUCLEOTIDE SEQUENCE</scope>
</reference>
<evidence type="ECO:0000256" key="2">
    <source>
        <dbReference type="ARBA" id="ARBA00022679"/>
    </source>
</evidence>
<evidence type="ECO:0000259" key="5">
    <source>
        <dbReference type="Pfam" id="PF08241"/>
    </source>
</evidence>
<comment type="caution">
    <text evidence="6">The sequence shown here is derived from an EMBL/GenBank/DDBJ whole genome shotgun (WGS) entry which is preliminary data.</text>
</comment>
<dbReference type="EMBL" id="CAJPDT010000091">
    <property type="protein sequence ID" value="CAF9936425.1"/>
    <property type="molecule type" value="Genomic_DNA"/>
</dbReference>
<evidence type="ECO:0000256" key="3">
    <source>
        <dbReference type="ARBA" id="ARBA00022691"/>
    </source>
</evidence>